<comment type="caution">
    <text evidence="1">The sequence shown here is derived from an EMBL/GenBank/DDBJ whole genome shotgun (WGS) entry which is preliminary data.</text>
</comment>
<dbReference type="AlphaFoldDB" id="X1FKK6"/>
<reference evidence="1" key="1">
    <citation type="journal article" date="2014" name="Front. Microbiol.">
        <title>High frequency of phylogenetically diverse reductive dehalogenase-homologous genes in deep subseafloor sedimentary metagenomes.</title>
        <authorList>
            <person name="Kawai M."/>
            <person name="Futagami T."/>
            <person name="Toyoda A."/>
            <person name="Takaki Y."/>
            <person name="Nishi S."/>
            <person name="Hori S."/>
            <person name="Arai W."/>
            <person name="Tsubouchi T."/>
            <person name="Morono Y."/>
            <person name="Uchiyama I."/>
            <person name="Ito T."/>
            <person name="Fujiyama A."/>
            <person name="Inagaki F."/>
            <person name="Takami H."/>
        </authorList>
    </citation>
    <scope>NUCLEOTIDE SEQUENCE</scope>
    <source>
        <strain evidence="1">Expedition CK06-06</strain>
    </source>
</reference>
<name>X1FKK6_9ZZZZ</name>
<sequence length="132" mass="13705">MGKHYGLARATLASLRWGREVSPEWVHADEQTAPGAGTALVTKAVTAGKTGYIYGFLISAQEANDFLLNWTSGGTARSKRIVFGGGGSTECVDPVALNEGLGADAGTNVTITNITAATAGKIYQVNLLYGEV</sequence>
<dbReference type="EMBL" id="BARU01010255">
    <property type="protein sequence ID" value="GAH46216.1"/>
    <property type="molecule type" value="Genomic_DNA"/>
</dbReference>
<proteinExistence type="predicted"/>
<organism evidence="1">
    <name type="scientific">marine sediment metagenome</name>
    <dbReference type="NCBI Taxonomy" id="412755"/>
    <lineage>
        <taxon>unclassified sequences</taxon>
        <taxon>metagenomes</taxon>
        <taxon>ecological metagenomes</taxon>
    </lineage>
</organism>
<protein>
    <submittedName>
        <fullName evidence="1">Uncharacterized protein</fullName>
    </submittedName>
</protein>
<accession>X1FKK6</accession>
<evidence type="ECO:0000313" key="1">
    <source>
        <dbReference type="EMBL" id="GAH46216.1"/>
    </source>
</evidence>
<gene>
    <name evidence="1" type="ORF">S03H2_19608</name>
</gene>